<dbReference type="InterPro" id="IPR011161">
    <property type="entry name" value="MHC_I-like_Ag-recog"/>
</dbReference>
<reference evidence="12" key="1">
    <citation type="submission" date="2025-08" db="UniProtKB">
        <authorList>
            <consortium name="RefSeq"/>
        </authorList>
    </citation>
    <scope>IDENTIFICATION</scope>
    <source>
        <tissue evidence="12">Kidney</tissue>
    </source>
</reference>
<dbReference type="GO" id="GO:0051135">
    <property type="term" value="P:positive regulation of NK T cell activation"/>
    <property type="evidence" value="ECO:0007669"/>
    <property type="project" value="UniProtKB-ARBA"/>
</dbReference>
<protein>
    <submittedName>
        <fullName evidence="12">T-cell surface glycoprotein CD1e, membrane-associated isoform X2</fullName>
    </submittedName>
</protein>
<dbReference type="GO" id="GO:0030883">
    <property type="term" value="F:endogenous lipid antigen binding"/>
    <property type="evidence" value="ECO:0007669"/>
    <property type="project" value="TreeGrafter"/>
</dbReference>
<dbReference type="GO" id="GO:0032743">
    <property type="term" value="P:positive regulation of interleukin-2 production"/>
    <property type="evidence" value="ECO:0007669"/>
    <property type="project" value="UniProtKB-ARBA"/>
</dbReference>
<dbReference type="Gene3D" id="3.30.500.10">
    <property type="entry name" value="MHC class I-like antigen recognition-like"/>
    <property type="match status" value="1"/>
</dbReference>
<feature type="chain" id="PRO_5012910199" evidence="9">
    <location>
        <begin position="16"/>
        <end position="388"/>
    </location>
</feature>
<keyword evidence="2" id="KW-0967">Endosome</keyword>
<evidence type="ECO:0000256" key="2">
    <source>
        <dbReference type="ARBA" id="ARBA00022753"/>
    </source>
</evidence>
<keyword evidence="8" id="KW-1133">Transmembrane helix</keyword>
<evidence type="ECO:0000256" key="9">
    <source>
        <dbReference type="SAM" id="SignalP"/>
    </source>
</evidence>
<sequence>MLFLFLLLFKALVWTGESMAASRTLEWHHSTPAEPLTFRIVHITSFANHSWAHTQLSAWLGELQTHAWDNVSDTIRFEKPWSHGYFSKEQWKKLQALFQLFIHGFPREVQNFASQFQFDYPFVLQISSGCTMQPGKAYKSFLNGAYQGLDLLSFQGSSWEPAPGSGRRAQNVCRVLNQYLIIKEIVHSLLSDTCPRFLAGLLEAGKSELERQVKPEVWLSSGPSPGPGHLQLVCHVSGFHPKPVWVMWMRGDQEQAGTRYSDILPNADETWYLRATLDVAAGQTAGLSCRVKHSSLGGHDIVIHWGGHSLLPTLMCLTVVVALAMVILQACWRKQSSNKSVLSPYMPNSAFPMEAKAQDPKSPAHQLYLAQESWIKARIRMWKISLNQ</sequence>
<dbReference type="PANTHER" id="PTHR16675">
    <property type="entry name" value="MHC CLASS I-RELATED"/>
    <property type="match status" value="1"/>
</dbReference>
<feature type="signal peptide" evidence="9">
    <location>
        <begin position="1"/>
        <end position="15"/>
    </location>
</feature>
<dbReference type="Proteomes" id="UP000081671">
    <property type="component" value="Unplaced"/>
</dbReference>
<dbReference type="InterPro" id="IPR003597">
    <property type="entry name" value="Ig_C1-set"/>
</dbReference>
<dbReference type="PROSITE" id="PS50835">
    <property type="entry name" value="IG_LIKE"/>
    <property type="match status" value="1"/>
</dbReference>
<dbReference type="RefSeq" id="XP_012886076.1">
    <property type="nucleotide sequence ID" value="XM_013030622.1"/>
</dbReference>
<dbReference type="InterPro" id="IPR013783">
    <property type="entry name" value="Ig-like_fold"/>
</dbReference>
<keyword evidence="5" id="KW-0325">Glycoprotein</keyword>
<evidence type="ECO:0000313" key="11">
    <source>
        <dbReference type="Proteomes" id="UP000081671"/>
    </source>
</evidence>
<dbReference type="SUPFAM" id="SSF54452">
    <property type="entry name" value="MHC antigen-recognition domain"/>
    <property type="match status" value="1"/>
</dbReference>
<evidence type="ECO:0000313" key="12">
    <source>
        <dbReference type="RefSeq" id="XP_012886076.1"/>
    </source>
</evidence>
<feature type="domain" description="Ig-like" evidence="10">
    <location>
        <begin position="215"/>
        <end position="295"/>
    </location>
</feature>
<keyword evidence="4 8" id="KW-0472">Membrane</keyword>
<feature type="transmembrane region" description="Helical" evidence="8">
    <location>
        <begin position="310"/>
        <end position="332"/>
    </location>
</feature>
<dbReference type="FunFam" id="2.60.40.10:FF:000254">
    <property type="entry name" value="Antigen-presenting glycoprotein CD1d1"/>
    <property type="match status" value="1"/>
</dbReference>
<dbReference type="InterPro" id="IPR037055">
    <property type="entry name" value="MHC_I-like_Ag-recog_sf"/>
</dbReference>
<evidence type="ECO:0000256" key="1">
    <source>
        <dbReference type="ARBA" id="ARBA00004177"/>
    </source>
</evidence>
<gene>
    <name evidence="12" type="primary">Cd1e</name>
</gene>
<dbReference type="Gene3D" id="2.60.40.10">
    <property type="entry name" value="Immunoglobulins"/>
    <property type="match status" value="1"/>
</dbReference>
<dbReference type="CTD" id="913"/>
<proteinExistence type="predicted"/>
<dbReference type="GeneID" id="105996511"/>
<organism evidence="11 12">
    <name type="scientific">Dipodomys ordii</name>
    <name type="common">Ord's kangaroo rat</name>
    <dbReference type="NCBI Taxonomy" id="10020"/>
    <lineage>
        <taxon>Eukaryota</taxon>
        <taxon>Metazoa</taxon>
        <taxon>Chordata</taxon>
        <taxon>Craniata</taxon>
        <taxon>Vertebrata</taxon>
        <taxon>Euteleostomi</taxon>
        <taxon>Mammalia</taxon>
        <taxon>Eutheria</taxon>
        <taxon>Euarchontoglires</taxon>
        <taxon>Glires</taxon>
        <taxon>Rodentia</taxon>
        <taxon>Castorimorpha</taxon>
        <taxon>Heteromyidae</taxon>
        <taxon>Dipodomyinae</taxon>
        <taxon>Dipodomys</taxon>
    </lineage>
</organism>
<dbReference type="SMART" id="SM00407">
    <property type="entry name" value="IGc1"/>
    <property type="match status" value="1"/>
</dbReference>
<dbReference type="InterPro" id="IPR007110">
    <property type="entry name" value="Ig-like_dom"/>
</dbReference>
<keyword evidence="3" id="KW-0391">Immunity</keyword>
<keyword evidence="8" id="KW-0812">Transmembrane</keyword>
<name>A0A1S3GB76_DIPOR</name>
<dbReference type="AlphaFoldDB" id="A0A1S3GB76"/>
<comment type="subcellular location">
    <subcellularLocation>
        <location evidence="7">Endomembrane system</location>
        <topology evidence="7">Single-pass type I membrane protein</topology>
    </subcellularLocation>
    <subcellularLocation>
        <location evidence="1">Endosome</location>
    </subcellularLocation>
</comment>
<evidence type="ECO:0000256" key="7">
    <source>
        <dbReference type="ARBA" id="ARBA00046288"/>
    </source>
</evidence>
<dbReference type="GO" id="GO:0005615">
    <property type="term" value="C:extracellular space"/>
    <property type="evidence" value="ECO:0007669"/>
    <property type="project" value="TreeGrafter"/>
</dbReference>
<evidence type="ECO:0000256" key="3">
    <source>
        <dbReference type="ARBA" id="ARBA00022859"/>
    </source>
</evidence>
<dbReference type="GO" id="GO:0009897">
    <property type="term" value="C:external side of plasma membrane"/>
    <property type="evidence" value="ECO:0007669"/>
    <property type="project" value="TreeGrafter"/>
</dbReference>
<dbReference type="GO" id="GO:0006955">
    <property type="term" value="P:immune response"/>
    <property type="evidence" value="ECO:0007669"/>
    <property type="project" value="TreeGrafter"/>
</dbReference>
<dbReference type="GO" id="GO:0048006">
    <property type="term" value="P:antigen processing and presentation, endogenous lipid antigen via MHC class Ib"/>
    <property type="evidence" value="ECO:0007669"/>
    <property type="project" value="TreeGrafter"/>
</dbReference>
<dbReference type="GO" id="GO:0071723">
    <property type="term" value="F:lipopeptide binding"/>
    <property type="evidence" value="ECO:0007669"/>
    <property type="project" value="TreeGrafter"/>
</dbReference>
<dbReference type="CDD" id="cd21029">
    <property type="entry name" value="IgC1_CD1"/>
    <property type="match status" value="1"/>
</dbReference>
<evidence type="ECO:0000256" key="8">
    <source>
        <dbReference type="SAM" id="Phobius"/>
    </source>
</evidence>
<dbReference type="Pfam" id="PF16497">
    <property type="entry name" value="MHC_I_3"/>
    <property type="match status" value="1"/>
</dbReference>
<accession>A0A1S3GB76</accession>
<dbReference type="InterPro" id="IPR036179">
    <property type="entry name" value="Ig-like_dom_sf"/>
</dbReference>
<dbReference type="SUPFAM" id="SSF48726">
    <property type="entry name" value="Immunoglobulin"/>
    <property type="match status" value="1"/>
</dbReference>
<dbReference type="GO" id="GO:0005768">
    <property type="term" value="C:endosome"/>
    <property type="evidence" value="ECO:0007669"/>
    <property type="project" value="UniProtKB-SubCell"/>
</dbReference>
<dbReference type="FunFam" id="3.30.500.10:FF:000002">
    <property type="entry name" value="Antigen-presenting glycoprotein CD1d1"/>
    <property type="match status" value="1"/>
</dbReference>
<dbReference type="Pfam" id="PF07654">
    <property type="entry name" value="C1-set"/>
    <property type="match status" value="1"/>
</dbReference>
<dbReference type="GO" id="GO:0001916">
    <property type="term" value="P:positive regulation of T cell mediated cytotoxicity"/>
    <property type="evidence" value="ECO:0007669"/>
    <property type="project" value="TreeGrafter"/>
</dbReference>
<keyword evidence="9" id="KW-0732">Signal</keyword>
<dbReference type="GO" id="GO:0032753">
    <property type="term" value="P:positive regulation of interleukin-4 production"/>
    <property type="evidence" value="ECO:0007669"/>
    <property type="project" value="UniProtKB-ARBA"/>
</dbReference>
<dbReference type="PANTHER" id="PTHR16675:SF146">
    <property type="entry name" value="T-CELL SURFACE GLYCOPROTEIN CD1E, MEMBRANE-ASSOCIATED"/>
    <property type="match status" value="1"/>
</dbReference>
<dbReference type="OrthoDB" id="8890485at2759"/>
<keyword evidence="6" id="KW-0393">Immunoglobulin domain</keyword>
<evidence type="ECO:0000259" key="10">
    <source>
        <dbReference type="PROSITE" id="PS50835"/>
    </source>
</evidence>
<evidence type="ECO:0000256" key="5">
    <source>
        <dbReference type="ARBA" id="ARBA00023180"/>
    </source>
</evidence>
<evidence type="ECO:0000256" key="6">
    <source>
        <dbReference type="ARBA" id="ARBA00023319"/>
    </source>
</evidence>
<keyword evidence="11" id="KW-1185">Reference proteome</keyword>
<dbReference type="GO" id="GO:0048007">
    <property type="term" value="P:antigen processing and presentation, exogenous lipid antigen via MHC class Ib"/>
    <property type="evidence" value="ECO:0007669"/>
    <property type="project" value="TreeGrafter"/>
</dbReference>
<dbReference type="InterPro" id="IPR011162">
    <property type="entry name" value="MHC_I/II-like_Ag-recog"/>
</dbReference>
<dbReference type="GO" id="GO:0030884">
    <property type="term" value="F:exogenous lipid antigen binding"/>
    <property type="evidence" value="ECO:0007669"/>
    <property type="project" value="TreeGrafter"/>
</dbReference>
<evidence type="ECO:0000256" key="4">
    <source>
        <dbReference type="ARBA" id="ARBA00023136"/>
    </source>
</evidence>
<dbReference type="InterPro" id="IPR050208">
    <property type="entry name" value="MHC_class-I_related"/>
</dbReference>